<dbReference type="EMBL" id="LAZR01062347">
    <property type="protein sequence ID" value="KKK61713.1"/>
    <property type="molecule type" value="Genomic_DNA"/>
</dbReference>
<name>A0A0F8WYF9_9ZZZZ</name>
<organism evidence="1">
    <name type="scientific">marine sediment metagenome</name>
    <dbReference type="NCBI Taxonomy" id="412755"/>
    <lineage>
        <taxon>unclassified sequences</taxon>
        <taxon>metagenomes</taxon>
        <taxon>ecological metagenomes</taxon>
    </lineage>
</organism>
<gene>
    <name evidence="1" type="ORF">LCGC14_3011570</name>
</gene>
<comment type="caution">
    <text evidence="1">The sequence shown here is derived from an EMBL/GenBank/DDBJ whole genome shotgun (WGS) entry which is preliminary data.</text>
</comment>
<evidence type="ECO:0000313" key="1">
    <source>
        <dbReference type="EMBL" id="KKK61713.1"/>
    </source>
</evidence>
<accession>A0A0F8WYF9</accession>
<reference evidence="1" key="1">
    <citation type="journal article" date="2015" name="Nature">
        <title>Complex archaea that bridge the gap between prokaryotes and eukaryotes.</title>
        <authorList>
            <person name="Spang A."/>
            <person name="Saw J.H."/>
            <person name="Jorgensen S.L."/>
            <person name="Zaremba-Niedzwiedzka K."/>
            <person name="Martijn J."/>
            <person name="Lind A.E."/>
            <person name="van Eijk R."/>
            <person name="Schleper C."/>
            <person name="Guy L."/>
            <person name="Ettema T.J."/>
        </authorList>
    </citation>
    <scope>NUCLEOTIDE SEQUENCE</scope>
</reference>
<dbReference type="AlphaFoldDB" id="A0A0F8WYF9"/>
<sequence length="61" mass="7104">MTALRCINTCYMPTGAKPKKGRSPEVERFEDVEGEDLFEVEEYRVEEFLATSNFVANQDRR</sequence>
<protein>
    <submittedName>
        <fullName evidence="1">Uncharacterized protein</fullName>
    </submittedName>
</protein>
<proteinExistence type="predicted"/>